<feature type="compositionally biased region" description="Low complexity" evidence="1">
    <location>
        <begin position="28"/>
        <end position="39"/>
    </location>
</feature>
<feature type="region of interest" description="Disordered" evidence="1">
    <location>
        <begin position="1"/>
        <end position="97"/>
    </location>
</feature>
<reference evidence="2 3" key="1">
    <citation type="journal article" date="2024" name="Genome Biol. Evol.">
        <title>Chromosome-level genome assembly of the viviparous eelpout Zoarces viviparus.</title>
        <authorList>
            <person name="Fuhrmann N."/>
            <person name="Brasseur M.V."/>
            <person name="Bakowski C.E."/>
            <person name="Podsiadlowski L."/>
            <person name="Prost S."/>
            <person name="Krehenwinkel H."/>
            <person name="Mayer C."/>
        </authorList>
    </citation>
    <scope>NUCLEOTIDE SEQUENCE [LARGE SCALE GENOMIC DNA]</scope>
    <source>
        <strain evidence="2">NO-MEL_2022_Ind0_liver</strain>
    </source>
</reference>
<name>A0AAW1ERW3_ZOAVI</name>
<sequence length="97" mass="10450">MANDHGERTTKKRQGDTRTYWKAVNIPSSSSSSHGSILSAGPGQMKERTGGESGMDAPGPTTTKRLRASEKQLLSRSLSPTPLKKGTNPLPLNLFKK</sequence>
<proteinExistence type="predicted"/>
<evidence type="ECO:0000256" key="1">
    <source>
        <dbReference type="SAM" id="MobiDB-lite"/>
    </source>
</evidence>
<dbReference type="AlphaFoldDB" id="A0AAW1ERW3"/>
<evidence type="ECO:0000313" key="2">
    <source>
        <dbReference type="EMBL" id="KAK9524004.1"/>
    </source>
</evidence>
<evidence type="ECO:0000313" key="3">
    <source>
        <dbReference type="Proteomes" id="UP001488805"/>
    </source>
</evidence>
<protein>
    <submittedName>
        <fullName evidence="2">Uncharacterized protein</fullName>
    </submittedName>
</protein>
<feature type="compositionally biased region" description="Basic and acidic residues" evidence="1">
    <location>
        <begin position="1"/>
        <end position="16"/>
    </location>
</feature>
<dbReference type="EMBL" id="JBCEZU010000156">
    <property type="protein sequence ID" value="KAK9524004.1"/>
    <property type="molecule type" value="Genomic_DNA"/>
</dbReference>
<gene>
    <name evidence="2" type="ORF">VZT92_017875</name>
</gene>
<accession>A0AAW1ERW3</accession>
<dbReference type="Proteomes" id="UP001488805">
    <property type="component" value="Unassembled WGS sequence"/>
</dbReference>
<keyword evidence="3" id="KW-1185">Reference proteome</keyword>
<organism evidence="2 3">
    <name type="scientific">Zoarces viviparus</name>
    <name type="common">Viviparous eelpout</name>
    <name type="synonym">Blennius viviparus</name>
    <dbReference type="NCBI Taxonomy" id="48416"/>
    <lineage>
        <taxon>Eukaryota</taxon>
        <taxon>Metazoa</taxon>
        <taxon>Chordata</taxon>
        <taxon>Craniata</taxon>
        <taxon>Vertebrata</taxon>
        <taxon>Euteleostomi</taxon>
        <taxon>Actinopterygii</taxon>
        <taxon>Neopterygii</taxon>
        <taxon>Teleostei</taxon>
        <taxon>Neoteleostei</taxon>
        <taxon>Acanthomorphata</taxon>
        <taxon>Eupercaria</taxon>
        <taxon>Perciformes</taxon>
        <taxon>Cottioidei</taxon>
        <taxon>Zoarcales</taxon>
        <taxon>Zoarcidae</taxon>
        <taxon>Zoarcinae</taxon>
        <taxon>Zoarces</taxon>
    </lineage>
</organism>
<comment type="caution">
    <text evidence="2">The sequence shown here is derived from an EMBL/GenBank/DDBJ whole genome shotgun (WGS) entry which is preliminary data.</text>
</comment>